<feature type="region of interest" description="Disordered" evidence="1">
    <location>
        <begin position="410"/>
        <end position="477"/>
    </location>
</feature>
<name>A0A401GWM5_9APHY</name>
<evidence type="ECO:0000313" key="3">
    <source>
        <dbReference type="Proteomes" id="UP000287166"/>
    </source>
</evidence>
<dbReference type="RefSeq" id="XP_027617541.1">
    <property type="nucleotide sequence ID" value="XM_027761740.1"/>
</dbReference>
<dbReference type="EMBL" id="BFAD01000009">
    <property type="protein sequence ID" value="GBE86628.1"/>
    <property type="molecule type" value="Genomic_DNA"/>
</dbReference>
<accession>A0A401GWM5</accession>
<evidence type="ECO:0000256" key="1">
    <source>
        <dbReference type="SAM" id="MobiDB-lite"/>
    </source>
</evidence>
<evidence type="ECO:0000313" key="2">
    <source>
        <dbReference type="EMBL" id="GBE86628.1"/>
    </source>
</evidence>
<reference evidence="2 3" key="1">
    <citation type="journal article" date="2018" name="Sci. Rep.">
        <title>Genome sequence of the cauliflower mushroom Sparassis crispa (Hanabiratake) and its association with beneficial usage.</title>
        <authorList>
            <person name="Kiyama R."/>
            <person name="Furutani Y."/>
            <person name="Kawaguchi K."/>
            <person name="Nakanishi T."/>
        </authorList>
    </citation>
    <scope>NUCLEOTIDE SEQUENCE [LARGE SCALE GENOMIC DNA]</scope>
</reference>
<feature type="region of interest" description="Disordered" evidence="1">
    <location>
        <begin position="1"/>
        <end position="167"/>
    </location>
</feature>
<feature type="compositionally biased region" description="Low complexity" evidence="1">
    <location>
        <begin position="16"/>
        <end position="37"/>
    </location>
</feature>
<feature type="compositionally biased region" description="Polar residues" evidence="1">
    <location>
        <begin position="152"/>
        <end position="167"/>
    </location>
</feature>
<dbReference type="AlphaFoldDB" id="A0A401GWM5"/>
<keyword evidence="3" id="KW-1185">Reference proteome</keyword>
<feature type="compositionally biased region" description="Low complexity" evidence="1">
    <location>
        <begin position="439"/>
        <end position="458"/>
    </location>
</feature>
<protein>
    <submittedName>
        <fullName evidence="2">Uncharacterized protein</fullName>
    </submittedName>
</protein>
<proteinExistence type="predicted"/>
<feature type="compositionally biased region" description="Low complexity" evidence="1">
    <location>
        <begin position="183"/>
        <end position="204"/>
    </location>
</feature>
<feature type="region of interest" description="Disordered" evidence="1">
    <location>
        <begin position="179"/>
        <end position="204"/>
    </location>
</feature>
<feature type="compositionally biased region" description="Polar residues" evidence="1">
    <location>
        <begin position="96"/>
        <end position="107"/>
    </location>
</feature>
<feature type="compositionally biased region" description="Pro residues" evidence="1">
    <location>
        <begin position="122"/>
        <end position="141"/>
    </location>
</feature>
<comment type="caution">
    <text evidence="2">The sequence shown here is derived from an EMBL/GenBank/DDBJ whole genome shotgun (WGS) entry which is preliminary data.</text>
</comment>
<dbReference type="GeneID" id="38783545"/>
<dbReference type="OrthoDB" id="2591449at2759"/>
<dbReference type="Proteomes" id="UP000287166">
    <property type="component" value="Unassembled WGS sequence"/>
</dbReference>
<sequence>MPRTLHNKDIAPWGPAPTQTASSSAMSSSSSPSNSPTRARRVSARRGSVSASDPWGAYASLNNPARAMSSRLTIVRVPPPHEDDSTPSRRHRRHGSNASLSSTSSKGEPSRLSFAFASFTQPPSPGAGPSPGSQPPRPASPGSPRMAPTLTRRYSGSGVSAFSNQQKLSPDQLVELARQSCHPRPSTSAGTAPPTPAASAPAPVSFTPLPDDVFLPFVDRPAEVAQLIASPPSAKLFALLAQTFPSMNEPTSVYPDDPKHWSYRDLERWLTIVDRDEASDAEWVAKARACVLSHSELIWERIKGALGVPPELDVEPEHATHAEVFIEEARQRQFDSESALVLGSPEQSFITPFPSRRPVASDVEPDDLLPSIEMQPPSPPEDEVTIEPVLASSAPPPTSSHDLGFSLHEVREEDESEDARTPTSPEVHGLRISTSPTRAPGASVALSSSPSASPLALGPRDDAPYDAMRERGPGHPLFPSSFAQLALAPTLRPSQSARTMSVAYPALLATGGIRRADSVDGVPRAGLRALRNDWAQAWDPARHEFAVASSAGSVSASGRD</sequence>
<organism evidence="2 3">
    <name type="scientific">Sparassis crispa</name>
    <dbReference type="NCBI Taxonomy" id="139825"/>
    <lineage>
        <taxon>Eukaryota</taxon>
        <taxon>Fungi</taxon>
        <taxon>Dikarya</taxon>
        <taxon>Basidiomycota</taxon>
        <taxon>Agaricomycotina</taxon>
        <taxon>Agaricomycetes</taxon>
        <taxon>Polyporales</taxon>
        <taxon>Sparassidaceae</taxon>
        <taxon>Sparassis</taxon>
    </lineage>
</organism>
<gene>
    <name evidence="2" type="ORF">SCP_0905070</name>
</gene>
<feature type="compositionally biased region" description="Basic and acidic residues" evidence="1">
    <location>
        <begin position="459"/>
        <end position="473"/>
    </location>
</feature>
<feature type="region of interest" description="Disordered" evidence="1">
    <location>
        <begin position="345"/>
        <end position="384"/>
    </location>
</feature>
<dbReference type="InParanoid" id="A0A401GWM5"/>
<dbReference type="STRING" id="139825.A0A401GWM5"/>